<dbReference type="Gene3D" id="1.25.40.10">
    <property type="entry name" value="Tetratricopeptide repeat domain"/>
    <property type="match status" value="2"/>
</dbReference>
<evidence type="ECO:0000259" key="2">
    <source>
        <dbReference type="SMART" id="SM00382"/>
    </source>
</evidence>
<dbReference type="PANTHER" id="PTHR47691:SF3">
    <property type="entry name" value="HTH-TYPE TRANSCRIPTIONAL REGULATOR RV0890C-RELATED"/>
    <property type="match status" value="1"/>
</dbReference>
<dbReference type="InterPro" id="IPR011990">
    <property type="entry name" value="TPR-like_helical_dom_sf"/>
</dbReference>
<reference evidence="3 4" key="1">
    <citation type="submission" date="2019-03" db="EMBL/GenBank/DDBJ databases">
        <title>Sequencing the genomes of 1000 actinobacteria strains.</title>
        <authorList>
            <person name="Klenk H.-P."/>
        </authorList>
    </citation>
    <scope>NUCLEOTIDE SEQUENCE [LARGE SCALE GENOMIC DNA]</scope>
    <source>
        <strain evidence="3 4">DSM 43805</strain>
    </source>
</reference>
<dbReference type="SUPFAM" id="SSF52540">
    <property type="entry name" value="P-loop containing nucleoside triphosphate hydrolases"/>
    <property type="match status" value="1"/>
</dbReference>
<evidence type="ECO:0000256" key="1">
    <source>
        <dbReference type="PROSITE-ProRule" id="PRU00339"/>
    </source>
</evidence>
<accession>A0A4R6JAC6</accession>
<dbReference type="OrthoDB" id="3884599at2"/>
<comment type="caution">
    <text evidence="3">The sequence shown here is derived from an EMBL/GenBank/DDBJ whole genome shotgun (WGS) entry which is preliminary data.</text>
</comment>
<name>A0A4R6JAC6_9ACTN</name>
<dbReference type="PROSITE" id="PS50005">
    <property type="entry name" value="TPR"/>
    <property type="match status" value="1"/>
</dbReference>
<protein>
    <submittedName>
        <fullName evidence="3">Tetratricopeptide repeat protein</fullName>
    </submittedName>
</protein>
<dbReference type="SMART" id="SM00382">
    <property type="entry name" value="AAA"/>
    <property type="match status" value="1"/>
</dbReference>
<feature type="domain" description="AAA+ ATPase" evidence="2">
    <location>
        <begin position="24"/>
        <end position="229"/>
    </location>
</feature>
<gene>
    <name evidence="3" type="ORF">C8E87_7657</name>
</gene>
<evidence type="ECO:0000313" key="4">
    <source>
        <dbReference type="Proteomes" id="UP000294901"/>
    </source>
</evidence>
<dbReference type="InterPro" id="IPR003593">
    <property type="entry name" value="AAA+_ATPase"/>
</dbReference>
<dbReference type="Pfam" id="PF13424">
    <property type="entry name" value="TPR_12"/>
    <property type="match status" value="1"/>
</dbReference>
<evidence type="ECO:0000313" key="3">
    <source>
        <dbReference type="EMBL" id="TDO32207.1"/>
    </source>
</evidence>
<dbReference type="InterPro" id="IPR019734">
    <property type="entry name" value="TPR_rpt"/>
</dbReference>
<dbReference type="Proteomes" id="UP000294901">
    <property type="component" value="Unassembled WGS sequence"/>
</dbReference>
<dbReference type="RefSeq" id="WP_133878205.1">
    <property type="nucleotide sequence ID" value="NZ_SNWR01000002.1"/>
</dbReference>
<dbReference type="SMART" id="SM00028">
    <property type="entry name" value="TPR"/>
    <property type="match status" value="5"/>
</dbReference>
<proteinExistence type="predicted"/>
<feature type="repeat" description="TPR" evidence="1">
    <location>
        <begin position="589"/>
        <end position="622"/>
    </location>
</feature>
<dbReference type="InterPro" id="IPR027417">
    <property type="entry name" value="P-loop_NTPase"/>
</dbReference>
<dbReference type="AlphaFoldDB" id="A0A4R6JAC6"/>
<keyword evidence="1" id="KW-0802">TPR repeat</keyword>
<keyword evidence="4" id="KW-1185">Reference proteome</keyword>
<dbReference type="SUPFAM" id="SSF48452">
    <property type="entry name" value="TPR-like"/>
    <property type="match status" value="2"/>
</dbReference>
<dbReference type="PANTHER" id="PTHR47691">
    <property type="entry name" value="REGULATOR-RELATED"/>
    <property type="match status" value="1"/>
</dbReference>
<organism evidence="3 4">
    <name type="scientific">Paractinoplanes brasiliensis</name>
    <dbReference type="NCBI Taxonomy" id="52695"/>
    <lineage>
        <taxon>Bacteria</taxon>
        <taxon>Bacillati</taxon>
        <taxon>Actinomycetota</taxon>
        <taxon>Actinomycetes</taxon>
        <taxon>Micromonosporales</taxon>
        <taxon>Micromonosporaceae</taxon>
        <taxon>Paractinoplanes</taxon>
    </lineage>
</organism>
<dbReference type="EMBL" id="SNWR01000002">
    <property type="protein sequence ID" value="TDO32207.1"/>
    <property type="molecule type" value="Genomic_DNA"/>
</dbReference>
<sequence length="1203" mass="130021">MWTVNRFVDRQDALDAFDRFVSAPDRLLFFSGMSGLGKSTLLAELVRRRGPRRARVIDLESLAETAPGGHTDLAFAVTDAVAEACVSWTGGRTRRYRLARDKAATALADAYRQVPDVKVTATGGSTIRDVSINVVTDPAAVRAAGLRAQHRQLLARALADDLRGHDLDGRVLLFDSVERLPYLDEIAGPQEEPGGTRQTSWFLTSLVPRLLDAGLRVVLAGREPPPPGLGAVHVPLAEWAAEHTAEMLESRGVEDRELAAALHRTCGGLPGWVDLAAAAVAEARGSGTGLTASEVARRAAAHPVHRWLPEVFLDRLPPARHAVVTAAAVPRVLGRATLRALLDDGGVEEDTLDRYSFVRTEIGPDGEPARTLHPLVRTALLESLRRNDPGLLRRLHERARDHFAAVGPDAEHRYHALALADPAAVQAWRRQVEEAITSADFAAARTALDLVLVPEQRPVLLAGHAVAVIEGELAASVVGRATHRFDEAVAHLDEADRLAGRYRNREAHAAVARERARLALRRNGIADGLDEARIALQLAEDLGLGGEAGEAHDLLGDLSVRAGDLSAAQQHFERAIEAYGKSGVKVGEANALLSLGTLTIRTGDRDRARELLERALKTYVEEGRRGGQADAHQALGEVALQRQDHDAARRHLMTAERLNVALDDQLGVANCRYRLAELAVAEPDADERFHQVEQDYRRLDDALGVANAHRGRGTAALHRRDFPAAEEHLTRAELEYADLGSAYGQAMCRYLRARLLIERNQPIEAARMLVLALSAFGESDDRSARARAESLLGILQIESGAVREGELLLRSARDELAATGRTEDVAAIDEALAKVDADRAGIGRRLDTLTPAAHLLLDLLALLHPADTFPYVVTGVWPVAWQQTFPGQPPPGLDATLAALTSGGLIAVVDGQYTFPDPALRPMVRDAVPAERRNMINELLTVAWMQVFEAGRHAPDSTTARAGAGAAVYAIERGEFDDAWAILTEAKPIASALGLDGEILELMRECAMRSGDSSRYASYFVTGVGGPGEALEVIEDLDEAGDDMLAEIHHQFLERHQPAAALALAERMPSGRGKALRLSALYALGRHAEVLSGLEEAVAAAAGDRERVSVLHDGVGSAKATRQWELSLVLNERIRQLLLARGASRHELMHYAFSDNAALMELGRFDECSRLLASCEVVFRGAGDEAQLRHVAAARALLAKPPG</sequence>